<sequence>NRIPSCSCRRMISADEIPLCLQITASSFSGPVPSQSQSVPVSPSRREFAANGRTCSEPGSQHCFTSYLESVAMVTTSGRLHLLDISDQNRV</sequence>
<reference evidence="1 2" key="1">
    <citation type="submission" date="2021-06" db="EMBL/GenBank/DDBJ databases">
        <authorList>
            <person name="Palmer J.M."/>
        </authorList>
    </citation>
    <scope>NUCLEOTIDE SEQUENCE [LARGE SCALE GENOMIC DNA]</scope>
    <source>
        <strain evidence="1 2">GA_2019</strain>
        <tissue evidence="1">Muscle</tissue>
    </source>
</reference>
<evidence type="ECO:0000313" key="1">
    <source>
        <dbReference type="EMBL" id="MEQ2166424.1"/>
    </source>
</evidence>
<comment type="caution">
    <text evidence="1">The sequence shown here is derived from an EMBL/GenBank/DDBJ whole genome shotgun (WGS) entry which is preliminary data.</text>
</comment>
<gene>
    <name evidence="1" type="ORF">GOODEAATRI_027920</name>
</gene>
<feature type="non-terminal residue" evidence="1">
    <location>
        <position position="1"/>
    </location>
</feature>
<protein>
    <submittedName>
        <fullName evidence="1">Uncharacterized protein</fullName>
    </submittedName>
</protein>
<proteinExistence type="predicted"/>
<dbReference type="EMBL" id="JAHRIO010023740">
    <property type="protein sequence ID" value="MEQ2166424.1"/>
    <property type="molecule type" value="Genomic_DNA"/>
</dbReference>
<name>A0ABV0N678_9TELE</name>
<evidence type="ECO:0000313" key="2">
    <source>
        <dbReference type="Proteomes" id="UP001476798"/>
    </source>
</evidence>
<organism evidence="1 2">
    <name type="scientific">Goodea atripinnis</name>
    <dbReference type="NCBI Taxonomy" id="208336"/>
    <lineage>
        <taxon>Eukaryota</taxon>
        <taxon>Metazoa</taxon>
        <taxon>Chordata</taxon>
        <taxon>Craniata</taxon>
        <taxon>Vertebrata</taxon>
        <taxon>Euteleostomi</taxon>
        <taxon>Actinopterygii</taxon>
        <taxon>Neopterygii</taxon>
        <taxon>Teleostei</taxon>
        <taxon>Neoteleostei</taxon>
        <taxon>Acanthomorphata</taxon>
        <taxon>Ovalentaria</taxon>
        <taxon>Atherinomorphae</taxon>
        <taxon>Cyprinodontiformes</taxon>
        <taxon>Goodeidae</taxon>
        <taxon>Goodea</taxon>
    </lineage>
</organism>
<accession>A0ABV0N678</accession>
<keyword evidence="2" id="KW-1185">Reference proteome</keyword>
<dbReference type="Proteomes" id="UP001476798">
    <property type="component" value="Unassembled WGS sequence"/>
</dbReference>